<proteinExistence type="predicted"/>
<gene>
    <name evidence="1" type="ORF">NPIL_253611</name>
</gene>
<evidence type="ECO:0000313" key="1">
    <source>
        <dbReference type="EMBL" id="GFT59104.1"/>
    </source>
</evidence>
<dbReference type="Proteomes" id="UP000887013">
    <property type="component" value="Unassembled WGS sequence"/>
</dbReference>
<sequence>MEKRAAKAQSCVDNLLDPIARLCADKANDSFIQKNVNSRPYSTQLIENYLRDKTIMGMVLRKFRKQIRFPDLNAIEHAWDTLGIWIAAFNPFRERSSSCFDKGIGFISAVELINKIIFRMEFR</sequence>
<name>A0A8X6TZ92_NEPPI</name>
<reference evidence="1" key="1">
    <citation type="submission" date="2020-08" db="EMBL/GenBank/DDBJ databases">
        <title>Multicomponent nature underlies the extraordinary mechanical properties of spider dragline silk.</title>
        <authorList>
            <person name="Kono N."/>
            <person name="Nakamura H."/>
            <person name="Mori M."/>
            <person name="Yoshida Y."/>
            <person name="Ohtoshi R."/>
            <person name="Malay A.D."/>
            <person name="Moran D.A.P."/>
            <person name="Tomita M."/>
            <person name="Numata K."/>
            <person name="Arakawa K."/>
        </authorList>
    </citation>
    <scope>NUCLEOTIDE SEQUENCE</scope>
</reference>
<protein>
    <submittedName>
        <fullName evidence="1">Uncharacterized protein</fullName>
    </submittedName>
</protein>
<accession>A0A8X6TZ92</accession>
<dbReference type="EMBL" id="BMAW01113838">
    <property type="protein sequence ID" value="GFT59104.1"/>
    <property type="molecule type" value="Genomic_DNA"/>
</dbReference>
<organism evidence="1 2">
    <name type="scientific">Nephila pilipes</name>
    <name type="common">Giant wood spider</name>
    <name type="synonym">Nephila maculata</name>
    <dbReference type="NCBI Taxonomy" id="299642"/>
    <lineage>
        <taxon>Eukaryota</taxon>
        <taxon>Metazoa</taxon>
        <taxon>Ecdysozoa</taxon>
        <taxon>Arthropoda</taxon>
        <taxon>Chelicerata</taxon>
        <taxon>Arachnida</taxon>
        <taxon>Araneae</taxon>
        <taxon>Araneomorphae</taxon>
        <taxon>Entelegynae</taxon>
        <taxon>Araneoidea</taxon>
        <taxon>Nephilidae</taxon>
        <taxon>Nephila</taxon>
    </lineage>
</organism>
<comment type="caution">
    <text evidence="1">The sequence shown here is derived from an EMBL/GenBank/DDBJ whole genome shotgun (WGS) entry which is preliminary data.</text>
</comment>
<evidence type="ECO:0000313" key="2">
    <source>
        <dbReference type="Proteomes" id="UP000887013"/>
    </source>
</evidence>
<keyword evidence="2" id="KW-1185">Reference proteome</keyword>
<dbReference type="AlphaFoldDB" id="A0A8X6TZ92"/>